<accession>A0A261VY63</accession>
<dbReference type="GO" id="GO:0003700">
    <property type="term" value="F:DNA-binding transcription factor activity"/>
    <property type="evidence" value="ECO:0007669"/>
    <property type="project" value="InterPro"/>
</dbReference>
<sequence>MDVLPPTALERAFRSGLKLGHLRILAALAKVGRVSRVAELFNVTQPAISKQLGELEMLLGMPVVARSGRRVVLTPTGEILARHGRQVLYNLDAARRELEDLREGLAGTLRIGAVATTMPTLVAEGVARLRQRAPAVTISLMEATTDTLFPLVREGELDVVVSRTRMGRTADRQDMLEERLLGRDPLVIACSGQHPLAGRKSLRWADLAACSWVLPPEGSAIHDGLMRLFERHALRAGPGAITANSITVLPRLLADGQLVGLMPRAYAQEYVHRQTLAILPLAFSRTAQEVRALWRREHETPALRLLLQSLAEAVGANGA</sequence>
<evidence type="ECO:0000256" key="1">
    <source>
        <dbReference type="ARBA" id="ARBA00009437"/>
    </source>
</evidence>
<dbReference type="RefSeq" id="WP_094805740.1">
    <property type="nucleotide sequence ID" value="NZ_NEVT01000003.1"/>
</dbReference>
<organism evidence="6 7">
    <name type="scientific">Bordetella genomosp. 2</name>
    <dbReference type="NCBI Taxonomy" id="1983456"/>
    <lineage>
        <taxon>Bacteria</taxon>
        <taxon>Pseudomonadati</taxon>
        <taxon>Pseudomonadota</taxon>
        <taxon>Betaproteobacteria</taxon>
        <taxon>Burkholderiales</taxon>
        <taxon>Alcaligenaceae</taxon>
        <taxon>Bordetella</taxon>
    </lineage>
</organism>
<gene>
    <name evidence="6" type="ORF">CAL24_03590</name>
</gene>
<evidence type="ECO:0000256" key="2">
    <source>
        <dbReference type="ARBA" id="ARBA00023015"/>
    </source>
</evidence>
<dbReference type="Pfam" id="PF00126">
    <property type="entry name" value="HTH_1"/>
    <property type="match status" value="1"/>
</dbReference>
<dbReference type="PRINTS" id="PR00039">
    <property type="entry name" value="HTHLYSR"/>
</dbReference>
<evidence type="ECO:0000256" key="4">
    <source>
        <dbReference type="ARBA" id="ARBA00023163"/>
    </source>
</evidence>
<keyword evidence="2" id="KW-0805">Transcription regulation</keyword>
<feature type="domain" description="HTH lysR-type" evidence="5">
    <location>
        <begin position="17"/>
        <end position="74"/>
    </location>
</feature>
<dbReference type="EMBL" id="NEVT01000003">
    <property type="protein sequence ID" value="OZI79034.1"/>
    <property type="molecule type" value="Genomic_DNA"/>
</dbReference>
<evidence type="ECO:0000256" key="3">
    <source>
        <dbReference type="ARBA" id="ARBA00023125"/>
    </source>
</evidence>
<evidence type="ECO:0000313" key="7">
    <source>
        <dbReference type="Proteomes" id="UP000215633"/>
    </source>
</evidence>
<dbReference type="InterPro" id="IPR036388">
    <property type="entry name" value="WH-like_DNA-bd_sf"/>
</dbReference>
<keyword evidence="4" id="KW-0804">Transcription</keyword>
<dbReference type="PANTHER" id="PTHR30419:SF8">
    <property type="entry name" value="NITROGEN ASSIMILATION TRANSCRIPTIONAL ACTIVATOR-RELATED"/>
    <property type="match status" value="1"/>
</dbReference>
<evidence type="ECO:0000313" key="6">
    <source>
        <dbReference type="EMBL" id="OZI79034.1"/>
    </source>
</evidence>
<proteinExistence type="inferred from homology"/>
<comment type="caution">
    <text evidence="6">The sequence shown here is derived from an EMBL/GenBank/DDBJ whole genome shotgun (WGS) entry which is preliminary data.</text>
</comment>
<dbReference type="Gene3D" id="3.40.190.10">
    <property type="entry name" value="Periplasmic binding protein-like II"/>
    <property type="match status" value="2"/>
</dbReference>
<reference evidence="7" key="1">
    <citation type="submission" date="2017-05" db="EMBL/GenBank/DDBJ databases">
        <title>Complete and WGS of Bordetella genogroups.</title>
        <authorList>
            <person name="Spilker T."/>
            <person name="Lipuma J."/>
        </authorList>
    </citation>
    <scope>NUCLEOTIDE SEQUENCE [LARGE SCALE GENOMIC DNA]</scope>
    <source>
        <strain evidence="7">AU8256</strain>
    </source>
</reference>
<dbReference type="InterPro" id="IPR036390">
    <property type="entry name" value="WH_DNA-bd_sf"/>
</dbReference>
<dbReference type="GO" id="GO:0003677">
    <property type="term" value="F:DNA binding"/>
    <property type="evidence" value="ECO:0007669"/>
    <property type="project" value="UniProtKB-KW"/>
</dbReference>
<evidence type="ECO:0000259" key="5">
    <source>
        <dbReference type="PROSITE" id="PS50931"/>
    </source>
</evidence>
<dbReference type="SUPFAM" id="SSF46785">
    <property type="entry name" value="Winged helix' DNA-binding domain"/>
    <property type="match status" value="1"/>
</dbReference>
<dbReference type="AlphaFoldDB" id="A0A261VY63"/>
<keyword evidence="3" id="KW-0238">DNA-binding</keyword>
<name>A0A261VY63_9BORD</name>
<dbReference type="Proteomes" id="UP000215633">
    <property type="component" value="Unassembled WGS sequence"/>
</dbReference>
<dbReference type="Gene3D" id="1.10.10.10">
    <property type="entry name" value="Winged helix-like DNA-binding domain superfamily/Winged helix DNA-binding domain"/>
    <property type="match status" value="1"/>
</dbReference>
<dbReference type="Pfam" id="PF03466">
    <property type="entry name" value="LysR_substrate"/>
    <property type="match status" value="1"/>
</dbReference>
<dbReference type="InterPro" id="IPR050950">
    <property type="entry name" value="HTH-type_LysR_regulators"/>
</dbReference>
<dbReference type="GO" id="GO:0005829">
    <property type="term" value="C:cytosol"/>
    <property type="evidence" value="ECO:0007669"/>
    <property type="project" value="TreeGrafter"/>
</dbReference>
<dbReference type="InterPro" id="IPR005119">
    <property type="entry name" value="LysR_subst-bd"/>
</dbReference>
<dbReference type="SUPFAM" id="SSF53850">
    <property type="entry name" value="Periplasmic binding protein-like II"/>
    <property type="match status" value="1"/>
</dbReference>
<protein>
    <recommendedName>
        <fullName evidence="5">HTH lysR-type domain-containing protein</fullName>
    </recommendedName>
</protein>
<comment type="similarity">
    <text evidence="1">Belongs to the LysR transcriptional regulatory family.</text>
</comment>
<dbReference type="PROSITE" id="PS50931">
    <property type="entry name" value="HTH_LYSR"/>
    <property type="match status" value="1"/>
</dbReference>
<dbReference type="InterPro" id="IPR000847">
    <property type="entry name" value="LysR_HTH_N"/>
</dbReference>
<keyword evidence="7" id="KW-1185">Reference proteome</keyword>
<dbReference type="PANTHER" id="PTHR30419">
    <property type="entry name" value="HTH-TYPE TRANSCRIPTIONAL REGULATOR YBHD"/>
    <property type="match status" value="1"/>
</dbReference>